<protein>
    <submittedName>
        <fullName evidence="2">Trypsin-like peptidase domain-containing protein</fullName>
    </submittedName>
</protein>
<accession>A0ABY5R8I6</accession>
<dbReference type="Pfam" id="PF13365">
    <property type="entry name" value="Trypsin_2"/>
    <property type="match status" value="1"/>
</dbReference>
<organism evidence="2 3">
    <name type="scientific">Mesorhizobium onobrychidis</name>
    <dbReference type="NCBI Taxonomy" id="2775404"/>
    <lineage>
        <taxon>Bacteria</taxon>
        <taxon>Pseudomonadati</taxon>
        <taxon>Pseudomonadota</taxon>
        <taxon>Alphaproteobacteria</taxon>
        <taxon>Hyphomicrobiales</taxon>
        <taxon>Phyllobacteriaceae</taxon>
        <taxon>Mesorhizobium</taxon>
    </lineage>
</organism>
<reference evidence="2" key="1">
    <citation type="submission" date="2020-09" db="EMBL/GenBank/DDBJ databases">
        <title>Rhizobia associated with sainfoin plants.</title>
        <authorList>
            <person name="Asharfi S."/>
            <person name="Kuzmanovic N."/>
            <person name="Bunk B."/>
            <person name="Sproeer C."/>
            <person name="Becker M."/>
            <person name="Thuenen T."/>
        </authorList>
    </citation>
    <scope>NUCLEOTIDE SEQUENCE</scope>
    <source>
        <strain evidence="2">OM4</strain>
        <plasmid evidence="2">pOM4</plasmid>
    </source>
</reference>
<name>A0ABY5R8I6_9HYPH</name>
<dbReference type="Proteomes" id="UP001058098">
    <property type="component" value="Plasmid pOM4"/>
</dbReference>
<dbReference type="Gene3D" id="2.40.10.10">
    <property type="entry name" value="Trypsin-like serine proteases"/>
    <property type="match status" value="2"/>
</dbReference>
<sequence length="704" mass="76170">MNGDQEQIARIVSEVLSQLGYQADTSIPAIARAAATLTDTATSSPLQRPHALTDIPFVEDVDPLAPPFSDVGTKGGVDDPTRMLRGWTGSMETELVLETAVGRYLTSPAALLHVLGDRRRAVAIVSTQGTDYKGERGQWSGTGFLVGPNLFLTNHHVLNSLDVAVAAKIEFNYEITPENLLLGNGAPPQATQIFALDPDRLFVTSPTQGGLDYTFVWIEDAAQATFGAIPMERSSFTVEEGAQAFVVHHPDGRPKEVSLDDTDILGIKTTIIHYSSDTMGGSSGAPVFDHRGRLIALHHASRRQAVDLPDGGQSDVVNEGIKIAAIAIDLENRMRSGGADASFAETILRQVKGSDTMSGYFGGIGREIASGATGPEAVVDTYRGTDQDIDIGFWNIEWLATKWTDEKKLNGAARVIADLNLDAWGLSEISPAGVEALVSRIEHIYGDRYDCAFSEPDAPQGKQSTAMIWKKSALFGESINWPASIEPLLRQRSDDPGVGVEAVHGKIFDRRPGLFRFRTSGDLPAYSFFAVPLHLKAMDEGSLRRRLASRIMARAVEEISREYGLDVILGGDMNAPLASGDFATIEQAGFTILGAQDEQDGAFTYLKAPKSAIDNIFLSPGMKQTVGATDYFIIAKERSMSDFIRSVSDHRPVAMRLSLAKAARPAGATEAADLDAIIDAMLISEKAQRTRRGQRRRSPTTRPQ</sequence>
<dbReference type="PANTHER" id="PTHR14389">
    <property type="entry name" value="SI:CH1073-475A24.1"/>
    <property type="match status" value="1"/>
</dbReference>
<evidence type="ECO:0000313" key="2">
    <source>
        <dbReference type="EMBL" id="UVC19297.1"/>
    </source>
</evidence>
<dbReference type="InterPro" id="IPR043504">
    <property type="entry name" value="Peptidase_S1_PA_chymotrypsin"/>
</dbReference>
<keyword evidence="3" id="KW-1185">Reference proteome</keyword>
<dbReference type="PANTHER" id="PTHR14389:SF3">
    <property type="entry name" value="PROTEIN FAM111A-LIKE"/>
    <property type="match status" value="1"/>
</dbReference>
<dbReference type="SUPFAM" id="SSF50494">
    <property type="entry name" value="Trypsin-like serine proteases"/>
    <property type="match status" value="1"/>
</dbReference>
<geneLocation type="plasmid" evidence="2 3">
    <name>pOM4</name>
</geneLocation>
<keyword evidence="2" id="KW-0614">Plasmid</keyword>
<feature type="domain" description="Endonuclease/exonuclease/phosphatase" evidence="1">
    <location>
        <begin position="394"/>
        <end position="650"/>
    </location>
</feature>
<dbReference type="RefSeq" id="WP_258124145.1">
    <property type="nucleotide sequence ID" value="NZ_CP062230.1"/>
</dbReference>
<dbReference type="SUPFAM" id="SSF56219">
    <property type="entry name" value="DNase I-like"/>
    <property type="match status" value="1"/>
</dbReference>
<dbReference type="InterPro" id="IPR036691">
    <property type="entry name" value="Endo/exonu/phosph_ase_sf"/>
</dbReference>
<evidence type="ECO:0000313" key="3">
    <source>
        <dbReference type="Proteomes" id="UP001058098"/>
    </source>
</evidence>
<proteinExistence type="predicted"/>
<dbReference type="InterPro" id="IPR009003">
    <property type="entry name" value="Peptidase_S1_PA"/>
</dbReference>
<dbReference type="Gene3D" id="3.60.10.10">
    <property type="entry name" value="Endonuclease/exonuclease/phosphatase"/>
    <property type="match status" value="1"/>
</dbReference>
<evidence type="ECO:0000259" key="1">
    <source>
        <dbReference type="Pfam" id="PF03372"/>
    </source>
</evidence>
<dbReference type="Pfam" id="PF03372">
    <property type="entry name" value="Exo_endo_phos"/>
    <property type="match status" value="1"/>
</dbReference>
<gene>
    <name evidence="2" type="ORF">IHQ72_35925</name>
</gene>
<dbReference type="InterPro" id="IPR005135">
    <property type="entry name" value="Endo/exonuclease/phosphatase"/>
</dbReference>
<dbReference type="EMBL" id="CP062230">
    <property type="protein sequence ID" value="UVC19297.1"/>
    <property type="molecule type" value="Genomic_DNA"/>
</dbReference>